<dbReference type="PANTHER" id="PTHR13780">
    <property type="entry name" value="AMP-ACTIVATED PROTEIN KINASE, GAMMA REGULATORY SUBUNIT"/>
    <property type="match status" value="1"/>
</dbReference>
<gene>
    <name evidence="6" type="ORF">SMRZ_LOCUS9802</name>
</gene>
<evidence type="ECO:0000313" key="6">
    <source>
        <dbReference type="EMBL" id="VDO87789.1"/>
    </source>
</evidence>
<organism evidence="6 7">
    <name type="scientific">Schistosoma margrebowiei</name>
    <dbReference type="NCBI Taxonomy" id="48269"/>
    <lineage>
        <taxon>Eukaryota</taxon>
        <taxon>Metazoa</taxon>
        <taxon>Spiralia</taxon>
        <taxon>Lophotrochozoa</taxon>
        <taxon>Platyhelminthes</taxon>
        <taxon>Trematoda</taxon>
        <taxon>Digenea</taxon>
        <taxon>Strigeidida</taxon>
        <taxon>Schistosomatoidea</taxon>
        <taxon>Schistosomatidae</taxon>
        <taxon>Schistosoma</taxon>
    </lineage>
</organism>
<comment type="similarity">
    <text evidence="1">Belongs to the 5'-AMP-activated protein kinase gamma subunit family.</text>
</comment>
<dbReference type="EMBL" id="UZAI01004786">
    <property type="protein sequence ID" value="VDO87789.1"/>
    <property type="molecule type" value="Genomic_DNA"/>
</dbReference>
<dbReference type="GO" id="GO:0019887">
    <property type="term" value="F:protein kinase regulator activity"/>
    <property type="evidence" value="ECO:0007669"/>
    <property type="project" value="TreeGrafter"/>
</dbReference>
<dbReference type="InterPro" id="IPR046342">
    <property type="entry name" value="CBS_dom_sf"/>
</dbReference>
<dbReference type="GO" id="GO:0005737">
    <property type="term" value="C:cytoplasm"/>
    <property type="evidence" value="ECO:0007669"/>
    <property type="project" value="TreeGrafter"/>
</dbReference>
<dbReference type="SUPFAM" id="SSF54631">
    <property type="entry name" value="CBS-domain pair"/>
    <property type="match status" value="1"/>
</dbReference>
<dbReference type="Proteomes" id="UP000277204">
    <property type="component" value="Unassembled WGS sequence"/>
</dbReference>
<dbReference type="Gene3D" id="3.10.580.10">
    <property type="entry name" value="CBS-domain"/>
    <property type="match status" value="2"/>
</dbReference>
<feature type="compositionally biased region" description="Low complexity" evidence="5">
    <location>
        <begin position="82"/>
        <end position="140"/>
    </location>
</feature>
<keyword evidence="7" id="KW-1185">Reference proteome</keyword>
<dbReference type="Pfam" id="PF00571">
    <property type="entry name" value="CBS"/>
    <property type="match status" value="2"/>
</dbReference>
<comment type="subunit">
    <text evidence="4">AMPK is a heterotrimer of an alpha catalytic subunit (PRKAA1 or PRKAA2), a beta (PRKAB1 or PRKAB2) and a gamma non-catalytic subunits (PRKAG1, PRKAG2 or PRKAG3). Interacts with FNIP1 and FNIP2.</text>
</comment>
<evidence type="ECO:0000256" key="1">
    <source>
        <dbReference type="ARBA" id="ARBA00006750"/>
    </source>
</evidence>
<evidence type="ECO:0000256" key="2">
    <source>
        <dbReference type="ARBA" id="ARBA00022737"/>
    </source>
</evidence>
<evidence type="ECO:0000313" key="7">
    <source>
        <dbReference type="Proteomes" id="UP000277204"/>
    </source>
</evidence>
<feature type="region of interest" description="Disordered" evidence="5">
    <location>
        <begin position="62"/>
        <end position="140"/>
    </location>
</feature>
<dbReference type="PROSITE" id="PS51371">
    <property type="entry name" value="CBS"/>
    <property type="match status" value="2"/>
</dbReference>
<reference evidence="6 7" key="1">
    <citation type="submission" date="2018-11" db="EMBL/GenBank/DDBJ databases">
        <authorList>
            <consortium name="Pathogen Informatics"/>
        </authorList>
    </citation>
    <scope>NUCLEOTIDE SEQUENCE [LARGE SCALE GENOMIC DNA]</scope>
    <source>
        <strain evidence="6 7">Zambia</strain>
    </source>
</reference>
<evidence type="ECO:0000256" key="4">
    <source>
        <dbReference type="ARBA" id="ARBA00025878"/>
    </source>
</evidence>
<keyword evidence="2" id="KW-0677">Repeat</keyword>
<evidence type="ECO:0000256" key="3">
    <source>
        <dbReference type="ARBA" id="ARBA00023122"/>
    </source>
</evidence>
<proteinExistence type="inferred from homology"/>
<name>A0A183M177_9TREM</name>
<dbReference type="AlphaFoldDB" id="A0A183M177"/>
<dbReference type="SMART" id="SM00116">
    <property type="entry name" value="CBS"/>
    <property type="match status" value="2"/>
</dbReference>
<dbReference type="GO" id="GO:0005634">
    <property type="term" value="C:nucleus"/>
    <property type="evidence" value="ECO:0007669"/>
    <property type="project" value="TreeGrafter"/>
</dbReference>
<sequence length="373" mass="41761">MLTVTDFVQMLNYCWNQTVPSNIDELNNIQIDDVDQITIQKWKDMLIADRTHRLSLQITSSTGKNVDKSMNKSHTSVNCTTSWPPSINTSSSSSSSRLASSNGDSDSNSGSSNDSGSDSSSSTSISSGSRRSISSRSSTKSLSSDLPVIQLSSTISNQNLSDNTVKCTLDDNENNVGDVEMRTQSDNTSINKNNQTLCFLNKPIQNIFPVRLFICDPEESIFKALRLLLRFRLHHLPIMDSPFDGCGNILYVLTQRKLLTYMFEKLNKLPQPRFLQSSLTDLNIGTHGSILLVTPSTRLADALLLFRENCVTALPVVDSITNRRLVNIFSKFDVFLMNFRFEECIIDYLIQSLSGLDLVMVYRYIIIVVEKYG</sequence>
<dbReference type="PANTHER" id="PTHR13780:SF35">
    <property type="entry name" value="LD22662P"/>
    <property type="match status" value="1"/>
</dbReference>
<accession>A0A183M177</accession>
<dbReference type="STRING" id="48269.A0A183M177"/>
<dbReference type="InterPro" id="IPR050511">
    <property type="entry name" value="AMPK_gamma/SDS23_families"/>
</dbReference>
<dbReference type="GO" id="GO:0016208">
    <property type="term" value="F:AMP binding"/>
    <property type="evidence" value="ECO:0007669"/>
    <property type="project" value="TreeGrafter"/>
</dbReference>
<protein>
    <submittedName>
        <fullName evidence="6">Uncharacterized protein</fullName>
    </submittedName>
</protein>
<evidence type="ECO:0000256" key="5">
    <source>
        <dbReference type="SAM" id="MobiDB-lite"/>
    </source>
</evidence>
<keyword evidence="3" id="KW-0129">CBS domain</keyword>
<dbReference type="GO" id="GO:0019901">
    <property type="term" value="F:protein kinase binding"/>
    <property type="evidence" value="ECO:0007669"/>
    <property type="project" value="TreeGrafter"/>
</dbReference>
<dbReference type="InterPro" id="IPR000644">
    <property type="entry name" value="CBS_dom"/>
</dbReference>
<dbReference type="GO" id="GO:0031588">
    <property type="term" value="C:nucleotide-activated protein kinase complex"/>
    <property type="evidence" value="ECO:0007669"/>
    <property type="project" value="TreeGrafter"/>
</dbReference>
<feature type="compositionally biased region" description="Polar residues" evidence="5">
    <location>
        <begin position="72"/>
        <end position="81"/>
    </location>
</feature>